<feature type="region of interest" description="Disordered" evidence="1">
    <location>
        <begin position="1"/>
        <end position="32"/>
    </location>
</feature>
<dbReference type="Proteomes" id="UP001148838">
    <property type="component" value="Unassembled WGS sequence"/>
</dbReference>
<evidence type="ECO:0000256" key="1">
    <source>
        <dbReference type="SAM" id="MobiDB-lite"/>
    </source>
</evidence>
<keyword evidence="2" id="KW-1133">Transmembrane helix</keyword>
<comment type="caution">
    <text evidence="3">The sequence shown here is derived from an EMBL/GenBank/DDBJ whole genome shotgun (WGS) entry which is preliminary data.</text>
</comment>
<proteinExistence type="predicted"/>
<feature type="compositionally biased region" description="Basic residues" evidence="1">
    <location>
        <begin position="1"/>
        <end position="25"/>
    </location>
</feature>
<evidence type="ECO:0000256" key="2">
    <source>
        <dbReference type="SAM" id="Phobius"/>
    </source>
</evidence>
<gene>
    <name evidence="3" type="ORF">ANN_00460</name>
</gene>
<keyword evidence="2" id="KW-0812">Transmembrane</keyword>
<evidence type="ECO:0000313" key="4">
    <source>
        <dbReference type="Proteomes" id="UP001148838"/>
    </source>
</evidence>
<feature type="transmembrane region" description="Helical" evidence="2">
    <location>
        <begin position="83"/>
        <end position="102"/>
    </location>
</feature>
<organism evidence="3 4">
    <name type="scientific">Periplaneta americana</name>
    <name type="common">American cockroach</name>
    <name type="synonym">Blatta americana</name>
    <dbReference type="NCBI Taxonomy" id="6978"/>
    <lineage>
        <taxon>Eukaryota</taxon>
        <taxon>Metazoa</taxon>
        <taxon>Ecdysozoa</taxon>
        <taxon>Arthropoda</taxon>
        <taxon>Hexapoda</taxon>
        <taxon>Insecta</taxon>
        <taxon>Pterygota</taxon>
        <taxon>Neoptera</taxon>
        <taxon>Polyneoptera</taxon>
        <taxon>Dictyoptera</taxon>
        <taxon>Blattodea</taxon>
        <taxon>Blattoidea</taxon>
        <taxon>Blattidae</taxon>
        <taxon>Blattinae</taxon>
        <taxon>Periplaneta</taxon>
    </lineage>
</organism>
<keyword evidence="4" id="KW-1185">Reference proteome</keyword>
<accession>A0ABQ8TQW7</accession>
<protein>
    <recommendedName>
        <fullName evidence="5">Reverse transcriptase domain-containing protein</fullName>
    </recommendedName>
</protein>
<dbReference type="EMBL" id="JAJSOF020000003">
    <property type="protein sequence ID" value="KAJ4449065.1"/>
    <property type="molecule type" value="Genomic_DNA"/>
</dbReference>
<keyword evidence="2" id="KW-0472">Membrane</keyword>
<reference evidence="3 4" key="1">
    <citation type="journal article" date="2022" name="Allergy">
        <title>Genome assembly and annotation of Periplaneta americana reveal a comprehensive cockroach allergen profile.</title>
        <authorList>
            <person name="Wang L."/>
            <person name="Xiong Q."/>
            <person name="Saelim N."/>
            <person name="Wang L."/>
            <person name="Nong W."/>
            <person name="Wan A.T."/>
            <person name="Shi M."/>
            <person name="Liu X."/>
            <person name="Cao Q."/>
            <person name="Hui J.H.L."/>
            <person name="Sookrung N."/>
            <person name="Leung T.F."/>
            <person name="Tungtrongchitr A."/>
            <person name="Tsui S.K.W."/>
        </authorList>
    </citation>
    <scope>NUCLEOTIDE SEQUENCE [LARGE SCALE GENOMIC DNA]</scope>
    <source>
        <strain evidence="3">PWHHKU_190912</strain>
    </source>
</reference>
<name>A0ABQ8TQW7_PERAM</name>
<evidence type="ECO:0000313" key="3">
    <source>
        <dbReference type="EMBL" id="KAJ4449065.1"/>
    </source>
</evidence>
<evidence type="ECO:0008006" key="5">
    <source>
        <dbReference type="Google" id="ProtNLM"/>
    </source>
</evidence>
<sequence length="249" mass="28957">MEDHRPKKAALHKRKKPNQSKKQLKKPRDNEHLADTLETTILLSRLTYEQKYKDDSRIFSRIGLPILSKDTLPNKKKKKSEKILKFIALNISCLHILLILHISQVSAPNDVEYVSSKTDERLLYHLCVSLHTNDSALKWQLHKSKQMSNTNLLPPCDDIIRDHQCGFRRNRSTIDQIFCIRQIMEKKWEYKVVYTSSRCMRIGIGNIFQPGTKRTCASDATVTFEVRVIDVYSLAYPSRGQCDDLTLDR</sequence>